<dbReference type="InterPro" id="IPR037051">
    <property type="entry name" value="4-carb_acid_sugar_kinase_N_sf"/>
</dbReference>
<sequence>MFLGVIADDFTGGTDIASFLVKEGMATVQMIGVPQDEALCEQCAHADAVVVSLKSRSIPAPEAIAASLDALHFLQRCDAQQIFFKYCSTFDSTAEGNIGPVAGALMQELQCPFTVFSPALPVNGRSVFNGYLFVKGELLSESPMKNHPLNPMHDSYIPRLVDMQAQGTHLKCGVISHDVLQGDDATRQVWQSIKALQSKGYNCAAVDAVDDHDLYAQGQALLDMKLVTGGSGLG</sequence>
<keyword evidence="2" id="KW-0418">Kinase</keyword>
<dbReference type="EMBL" id="DXEV01000189">
    <property type="protein sequence ID" value="HIX57712.1"/>
    <property type="molecule type" value="Genomic_DNA"/>
</dbReference>
<gene>
    <name evidence="2" type="ORF">H9850_09625</name>
</gene>
<accession>A0A9D2B158</accession>
<keyword evidence="2" id="KW-0808">Transferase</keyword>
<dbReference type="Gene3D" id="3.40.50.10840">
    <property type="entry name" value="Putative sugar-binding, N-terminal domain"/>
    <property type="match status" value="1"/>
</dbReference>
<dbReference type="Proteomes" id="UP000886829">
    <property type="component" value="Unassembled WGS sequence"/>
</dbReference>
<dbReference type="InterPro" id="IPR010737">
    <property type="entry name" value="4-carb_acid_sugar_kinase_N"/>
</dbReference>
<organism evidence="2 3">
    <name type="scientific">Candidatus Anaerobiospirillum pullistercoris</name>
    <dbReference type="NCBI Taxonomy" id="2838452"/>
    <lineage>
        <taxon>Bacteria</taxon>
        <taxon>Pseudomonadati</taxon>
        <taxon>Pseudomonadota</taxon>
        <taxon>Gammaproteobacteria</taxon>
        <taxon>Aeromonadales</taxon>
        <taxon>Succinivibrionaceae</taxon>
        <taxon>Anaerobiospirillum</taxon>
    </lineage>
</organism>
<evidence type="ECO:0000259" key="1">
    <source>
        <dbReference type="Pfam" id="PF07005"/>
    </source>
</evidence>
<comment type="caution">
    <text evidence="2">The sequence shown here is derived from an EMBL/GenBank/DDBJ whole genome shotgun (WGS) entry which is preliminary data.</text>
</comment>
<name>A0A9D2B158_9GAMM</name>
<feature type="domain" description="Four-carbon acid sugar kinase N-terminal" evidence="1">
    <location>
        <begin position="3"/>
        <end position="233"/>
    </location>
</feature>
<evidence type="ECO:0000313" key="3">
    <source>
        <dbReference type="Proteomes" id="UP000886829"/>
    </source>
</evidence>
<protein>
    <submittedName>
        <fullName evidence="2">Four-carbon acid sugar kinase family protein</fullName>
    </submittedName>
</protein>
<proteinExistence type="predicted"/>
<feature type="non-terminal residue" evidence="2">
    <location>
        <position position="234"/>
    </location>
</feature>
<dbReference type="GO" id="GO:0016301">
    <property type="term" value="F:kinase activity"/>
    <property type="evidence" value="ECO:0007669"/>
    <property type="project" value="UniProtKB-KW"/>
</dbReference>
<reference evidence="2" key="1">
    <citation type="journal article" date="2021" name="PeerJ">
        <title>Extensive microbial diversity within the chicken gut microbiome revealed by metagenomics and culture.</title>
        <authorList>
            <person name="Gilroy R."/>
            <person name="Ravi A."/>
            <person name="Getino M."/>
            <person name="Pursley I."/>
            <person name="Horton D.L."/>
            <person name="Alikhan N.F."/>
            <person name="Baker D."/>
            <person name="Gharbi K."/>
            <person name="Hall N."/>
            <person name="Watson M."/>
            <person name="Adriaenssens E.M."/>
            <person name="Foster-Nyarko E."/>
            <person name="Jarju S."/>
            <person name="Secka A."/>
            <person name="Antonio M."/>
            <person name="Oren A."/>
            <person name="Chaudhuri R.R."/>
            <person name="La Ragione R."/>
            <person name="Hildebrand F."/>
            <person name="Pallen M.J."/>
        </authorList>
    </citation>
    <scope>NUCLEOTIDE SEQUENCE</scope>
    <source>
        <strain evidence="2">USASDec5-558</strain>
    </source>
</reference>
<dbReference type="SUPFAM" id="SSF142764">
    <property type="entry name" value="YgbK-like"/>
    <property type="match status" value="1"/>
</dbReference>
<reference evidence="2" key="2">
    <citation type="submission" date="2021-04" db="EMBL/GenBank/DDBJ databases">
        <authorList>
            <person name="Gilroy R."/>
        </authorList>
    </citation>
    <scope>NUCLEOTIDE SEQUENCE</scope>
    <source>
        <strain evidence="2">USASDec5-558</strain>
    </source>
</reference>
<dbReference type="Pfam" id="PF07005">
    <property type="entry name" value="SBD_N"/>
    <property type="match status" value="1"/>
</dbReference>
<dbReference type="AlphaFoldDB" id="A0A9D2B158"/>
<evidence type="ECO:0000313" key="2">
    <source>
        <dbReference type="EMBL" id="HIX57712.1"/>
    </source>
</evidence>